<feature type="region of interest" description="Disordered" evidence="1">
    <location>
        <begin position="80"/>
        <end position="104"/>
    </location>
</feature>
<evidence type="ECO:0000313" key="4">
    <source>
        <dbReference type="Proteomes" id="UP001310890"/>
    </source>
</evidence>
<evidence type="ECO:0000313" key="3">
    <source>
        <dbReference type="EMBL" id="KAK5109179.1"/>
    </source>
</evidence>
<feature type="region of interest" description="Disordered" evidence="1">
    <location>
        <begin position="159"/>
        <end position="178"/>
    </location>
</feature>
<dbReference type="GO" id="GO:0043829">
    <property type="term" value="F:tRNA-specific adenosine-37 deaminase activity"/>
    <property type="evidence" value="ECO:0007669"/>
    <property type="project" value="TreeGrafter"/>
</dbReference>
<dbReference type="PANTHER" id="PTHR47803:SF1">
    <property type="entry name" value="TRNA-SPECIFIC ADENOSINE DEAMINASE 1"/>
    <property type="match status" value="1"/>
</dbReference>
<sequence length="414" mass="45963">MPQDVRQEQAMICVSVATGTKCLPHEKLGRAKGNVLHDWHAEILALRGLSRWLVDECMELAREGRDGRSEWVRWTNASVKATSEEDRRKRSGIAHEQGSPLQHSYRHNEIADNQAETPQTTPTTSPIQPFSLLPNTKIHLYISSAPCGDASMELTMRSQTDSTPWEAPPPSDTLPGRGNFDLLGVVRRKPARADAPMVWSKSCSDKIALRQCTGIVSGVVAHGEGGLVPPLYLDSLILPHAEIVPEAIERCFGFGPQGRMHVLQNRTWEAGYSVHPLRVEATSRIFEFDKPSSATDTAEKGGLGSSNLSLLATPTRQETLINGVLQGRKQSDIRGASCVSRRRLWEDVRAVRRSISTSSPDSVNEGRNSPLCEQTYEGMKTSLPFTARETVRREVWALALKGWRRNEGDEEWTL</sequence>
<dbReference type="InterPro" id="IPR002466">
    <property type="entry name" value="A_deamin"/>
</dbReference>
<proteinExistence type="predicted"/>
<evidence type="ECO:0000256" key="1">
    <source>
        <dbReference type="SAM" id="MobiDB-lite"/>
    </source>
</evidence>
<protein>
    <recommendedName>
        <fullName evidence="2">A to I editase domain-containing protein</fullName>
    </recommendedName>
</protein>
<dbReference type="GO" id="GO:0002100">
    <property type="term" value="P:tRNA wobble adenosine to inosine editing"/>
    <property type="evidence" value="ECO:0007669"/>
    <property type="project" value="InterPro"/>
</dbReference>
<gene>
    <name evidence="3" type="ORF">LTR62_007264</name>
</gene>
<reference evidence="3" key="1">
    <citation type="submission" date="2023-08" db="EMBL/GenBank/DDBJ databases">
        <title>Black Yeasts Isolated from many extreme environments.</title>
        <authorList>
            <person name="Coleine C."/>
            <person name="Stajich J.E."/>
            <person name="Selbmann L."/>
        </authorList>
    </citation>
    <scope>NUCLEOTIDE SEQUENCE</scope>
    <source>
        <strain evidence="3">CCFEE 5401</strain>
    </source>
</reference>
<name>A0AAN7TJ14_9PEZI</name>
<dbReference type="PANTHER" id="PTHR47803">
    <property type="entry name" value="TRNA-SPECIFIC ADENOSINE DEAMINASE 1"/>
    <property type="match status" value="1"/>
</dbReference>
<dbReference type="AlphaFoldDB" id="A0AAN7TJ14"/>
<feature type="domain" description="A to I editase" evidence="2">
    <location>
        <begin position="15"/>
        <end position="242"/>
    </location>
</feature>
<dbReference type="PROSITE" id="PS50141">
    <property type="entry name" value="A_DEAMIN_EDITASE"/>
    <property type="match status" value="1"/>
</dbReference>
<dbReference type="GO" id="GO:0003723">
    <property type="term" value="F:RNA binding"/>
    <property type="evidence" value="ECO:0007669"/>
    <property type="project" value="InterPro"/>
</dbReference>
<evidence type="ECO:0000259" key="2">
    <source>
        <dbReference type="PROSITE" id="PS50141"/>
    </source>
</evidence>
<dbReference type="EMBL" id="JAVRRL010000069">
    <property type="protein sequence ID" value="KAK5109179.1"/>
    <property type="molecule type" value="Genomic_DNA"/>
</dbReference>
<comment type="caution">
    <text evidence="3">The sequence shown here is derived from an EMBL/GenBank/DDBJ whole genome shotgun (WGS) entry which is preliminary data.</text>
</comment>
<dbReference type="InterPro" id="IPR042935">
    <property type="entry name" value="Tad1"/>
</dbReference>
<dbReference type="Pfam" id="PF02137">
    <property type="entry name" value="A_deamin"/>
    <property type="match status" value="2"/>
</dbReference>
<dbReference type="SMART" id="SM00552">
    <property type="entry name" value="ADEAMc"/>
    <property type="match status" value="1"/>
</dbReference>
<accession>A0AAN7TJ14</accession>
<organism evidence="3 4">
    <name type="scientific">Meristemomyces frigidus</name>
    <dbReference type="NCBI Taxonomy" id="1508187"/>
    <lineage>
        <taxon>Eukaryota</taxon>
        <taxon>Fungi</taxon>
        <taxon>Dikarya</taxon>
        <taxon>Ascomycota</taxon>
        <taxon>Pezizomycotina</taxon>
        <taxon>Dothideomycetes</taxon>
        <taxon>Dothideomycetidae</taxon>
        <taxon>Mycosphaerellales</taxon>
        <taxon>Teratosphaeriaceae</taxon>
        <taxon>Meristemomyces</taxon>
    </lineage>
</organism>
<dbReference type="Proteomes" id="UP001310890">
    <property type="component" value="Unassembled WGS sequence"/>
</dbReference>